<reference evidence="7" key="3">
    <citation type="submission" date="2024-06" db="EMBL/GenBank/DDBJ databases">
        <authorList>
            <person name="Zeng C."/>
        </authorList>
    </citation>
    <scope>NUCLEOTIDE SEQUENCE [LARGE SCALE GENOMIC DNA]</scope>
    <source>
        <strain evidence="7">ZCY20-5</strain>
    </source>
</reference>
<dbReference type="KEGG" id="carl:PXC00_11170"/>
<gene>
    <name evidence="6" type="ORF">PXC00_11170</name>
</gene>
<dbReference type="Gene3D" id="1.10.10.10">
    <property type="entry name" value="Winged helix-like DNA-binding domain superfamily/Winged helix DNA-binding domain"/>
    <property type="match status" value="1"/>
</dbReference>
<evidence type="ECO:0000259" key="5">
    <source>
        <dbReference type="PROSITE" id="PS50931"/>
    </source>
</evidence>
<accession>A0AA97H0T5</accession>
<dbReference type="PRINTS" id="PR00039">
    <property type="entry name" value="HTHLYSR"/>
</dbReference>
<evidence type="ECO:0000313" key="6">
    <source>
        <dbReference type="EMBL" id="WOC31753.1"/>
    </source>
</evidence>
<dbReference type="SUPFAM" id="SSF46785">
    <property type="entry name" value="Winged helix' DNA-binding domain"/>
    <property type="match status" value="1"/>
</dbReference>
<dbReference type="Pfam" id="PF03466">
    <property type="entry name" value="LysR_substrate"/>
    <property type="match status" value="1"/>
</dbReference>
<feature type="domain" description="HTH lysR-type" evidence="5">
    <location>
        <begin position="1"/>
        <end position="53"/>
    </location>
</feature>
<dbReference type="GO" id="GO:0000976">
    <property type="term" value="F:transcription cis-regulatory region binding"/>
    <property type="evidence" value="ECO:0007669"/>
    <property type="project" value="TreeGrafter"/>
</dbReference>
<evidence type="ECO:0000313" key="7">
    <source>
        <dbReference type="Proteomes" id="UP001300604"/>
    </source>
</evidence>
<name>A0AA97H0T5_9FIRM</name>
<evidence type="ECO:0000256" key="4">
    <source>
        <dbReference type="ARBA" id="ARBA00023163"/>
    </source>
</evidence>
<dbReference type="InterPro" id="IPR005119">
    <property type="entry name" value="LysR_subst-bd"/>
</dbReference>
<dbReference type="SUPFAM" id="SSF53850">
    <property type="entry name" value="Periplasmic binding protein-like II"/>
    <property type="match status" value="1"/>
</dbReference>
<dbReference type="GO" id="GO:0003700">
    <property type="term" value="F:DNA-binding transcription factor activity"/>
    <property type="evidence" value="ECO:0007669"/>
    <property type="project" value="InterPro"/>
</dbReference>
<keyword evidence="7" id="KW-1185">Reference proteome</keyword>
<keyword evidence="3" id="KW-0238">DNA-binding</keyword>
<comment type="similarity">
    <text evidence="1">Belongs to the LysR transcriptional regulatory family.</text>
</comment>
<keyword evidence="4" id="KW-0804">Transcription</keyword>
<dbReference type="EMBL" id="CP135996">
    <property type="protein sequence ID" value="WOC31753.1"/>
    <property type="molecule type" value="Genomic_DNA"/>
</dbReference>
<dbReference type="InterPro" id="IPR036390">
    <property type="entry name" value="WH_DNA-bd_sf"/>
</dbReference>
<dbReference type="PROSITE" id="PS50931">
    <property type="entry name" value="HTH_LYSR"/>
    <property type="match status" value="1"/>
</dbReference>
<organism evidence="6 7">
    <name type="scientific">Caproicibacterium argilliputei</name>
    <dbReference type="NCBI Taxonomy" id="3030016"/>
    <lineage>
        <taxon>Bacteria</taxon>
        <taxon>Bacillati</taxon>
        <taxon>Bacillota</taxon>
        <taxon>Clostridia</taxon>
        <taxon>Eubacteriales</taxon>
        <taxon>Oscillospiraceae</taxon>
        <taxon>Caproicibacterium</taxon>
    </lineage>
</organism>
<dbReference type="Gene3D" id="3.40.190.290">
    <property type="match status" value="1"/>
</dbReference>
<dbReference type="RefSeq" id="WP_275845181.1">
    <property type="nucleotide sequence ID" value="NZ_CP135996.1"/>
</dbReference>
<dbReference type="FunFam" id="1.10.10.10:FF:000001">
    <property type="entry name" value="LysR family transcriptional regulator"/>
    <property type="match status" value="1"/>
</dbReference>
<dbReference type="AlphaFoldDB" id="A0AA97H0T5"/>
<dbReference type="InterPro" id="IPR036388">
    <property type="entry name" value="WH-like_DNA-bd_sf"/>
</dbReference>
<protein>
    <submittedName>
        <fullName evidence="6">LysR family transcriptional regulator</fullName>
    </submittedName>
</protein>
<dbReference type="PANTHER" id="PTHR30126:SF39">
    <property type="entry name" value="HTH-TYPE TRANSCRIPTIONAL REGULATOR CYSL"/>
    <property type="match status" value="1"/>
</dbReference>
<dbReference type="InterPro" id="IPR000847">
    <property type="entry name" value="LysR_HTH_N"/>
</dbReference>
<evidence type="ECO:0000256" key="3">
    <source>
        <dbReference type="ARBA" id="ARBA00023125"/>
    </source>
</evidence>
<dbReference type="PANTHER" id="PTHR30126">
    <property type="entry name" value="HTH-TYPE TRANSCRIPTIONAL REGULATOR"/>
    <property type="match status" value="1"/>
</dbReference>
<sequence>MKVFAAVCRCGSITKAAAALHITQPAVSLCIKELEQYYGVQLFDRIAHKLYLTDEGAKLLGYAHKIISLFGEAESDLKSWCALESLRIGSSITIGTRLMPGYVKKFRAAYPNVRVFVTIDNSSQIEKKILANELDFAMIEGTVHSENILCEKLRKDLLVPVCGANSAWANRTELRPEDLTEIPFLLRERGSGTRELFDSTLLTQGITVTPEWESISTGAIISAVEAGIGFSVLPFGLVEQSLQQKRLIQIPIRGIRFERYFYLIRHKDKHLSKAVVSFLLQNQFGVQAEKS</sequence>
<dbReference type="Pfam" id="PF00126">
    <property type="entry name" value="HTH_1"/>
    <property type="match status" value="1"/>
</dbReference>
<evidence type="ECO:0000256" key="1">
    <source>
        <dbReference type="ARBA" id="ARBA00009437"/>
    </source>
</evidence>
<keyword evidence="2" id="KW-0805">Transcription regulation</keyword>
<dbReference type="CDD" id="cd08420">
    <property type="entry name" value="PBP2_CysL_like"/>
    <property type="match status" value="1"/>
</dbReference>
<reference evidence="6 7" key="1">
    <citation type="submission" date="2024-06" db="EMBL/GenBank/DDBJ databases">
        <title>Caproicibacterium argilliputei sp. nov, a novel caproic acid producing anaerobic bacterium isolated from pit mud.</title>
        <authorList>
            <person name="Xia S."/>
        </authorList>
    </citation>
    <scope>NUCLEOTIDE SEQUENCE [LARGE SCALE GENOMIC DNA]</scope>
    <source>
        <strain evidence="6 7">ZCY20-5</strain>
    </source>
</reference>
<evidence type="ECO:0000256" key="2">
    <source>
        <dbReference type="ARBA" id="ARBA00023015"/>
    </source>
</evidence>
<reference evidence="7" key="2">
    <citation type="submission" date="2024-06" db="EMBL/GenBank/DDBJ databases">
        <title>Caproicibacterium argilliputei sp. nov, a novel caproic acid producing anaerobic bacterium isolated from pit mud.</title>
        <authorList>
            <person name="Zeng C."/>
        </authorList>
    </citation>
    <scope>NUCLEOTIDE SEQUENCE [LARGE SCALE GENOMIC DNA]</scope>
    <source>
        <strain evidence="7">ZCY20-5</strain>
    </source>
</reference>
<proteinExistence type="inferred from homology"/>
<dbReference type="Proteomes" id="UP001300604">
    <property type="component" value="Chromosome"/>
</dbReference>